<dbReference type="GO" id="GO:0016740">
    <property type="term" value="F:transferase activity"/>
    <property type="evidence" value="ECO:0007669"/>
    <property type="project" value="UniProtKB-KW"/>
</dbReference>
<keyword evidence="3" id="KW-1185">Reference proteome</keyword>
<dbReference type="RefSeq" id="WP_183893112.1">
    <property type="nucleotide sequence ID" value="NZ_JACIDV010000001.1"/>
</dbReference>
<dbReference type="CDD" id="cd00761">
    <property type="entry name" value="Glyco_tranf_GTA_type"/>
    <property type="match status" value="1"/>
</dbReference>
<dbReference type="SUPFAM" id="SSF53448">
    <property type="entry name" value="Nucleotide-diphospho-sugar transferases"/>
    <property type="match status" value="1"/>
</dbReference>
<reference evidence="2 3" key="1">
    <citation type="submission" date="2020-08" db="EMBL/GenBank/DDBJ databases">
        <title>Genomic Encyclopedia of Type Strains, Phase IV (KMG-IV): sequencing the most valuable type-strain genomes for metagenomic binning, comparative biology and taxonomic classification.</title>
        <authorList>
            <person name="Goeker M."/>
        </authorList>
    </citation>
    <scope>NUCLEOTIDE SEQUENCE [LARGE SCALE GENOMIC DNA]</scope>
    <source>
        <strain evidence="2 3">DSM 26438</strain>
    </source>
</reference>
<dbReference type="GO" id="GO:0052861">
    <property type="term" value="F:endo-1,3(4)-beta-glucanase activity"/>
    <property type="evidence" value="ECO:0007669"/>
    <property type="project" value="InterPro"/>
</dbReference>
<comment type="caution">
    <text evidence="2">The sequence shown here is derived from an EMBL/GenBank/DDBJ whole genome shotgun (WGS) entry which is preliminary data.</text>
</comment>
<evidence type="ECO:0000313" key="2">
    <source>
        <dbReference type="EMBL" id="MBB3944185.1"/>
    </source>
</evidence>
<dbReference type="InterPro" id="IPR005200">
    <property type="entry name" value="Endo-beta-glucanase"/>
</dbReference>
<proteinExistence type="predicted"/>
<accession>A0A7W6C1U6</accession>
<dbReference type="InterPro" id="IPR001173">
    <property type="entry name" value="Glyco_trans_2-like"/>
</dbReference>
<dbReference type="PROSITE" id="PS52008">
    <property type="entry name" value="GH81"/>
    <property type="match status" value="1"/>
</dbReference>
<dbReference type="Pfam" id="PF00535">
    <property type="entry name" value="Glycos_transf_2"/>
    <property type="match status" value="1"/>
</dbReference>
<dbReference type="Gene3D" id="3.90.550.10">
    <property type="entry name" value="Spore Coat Polysaccharide Biosynthesis Protein SpsA, Chain A"/>
    <property type="match status" value="1"/>
</dbReference>
<dbReference type="PANTHER" id="PTHR43685:SF2">
    <property type="entry name" value="GLYCOSYLTRANSFERASE 2-LIKE DOMAIN-CONTAINING PROTEIN"/>
    <property type="match status" value="1"/>
</dbReference>
<dbReference type="Proteomes" id="UP000565286">
    <property type="component" value="Unassembled WGS sequence"/>
</dbReference>
<dbReference type="PANTHER" id="PTHR43685">
    <property type="entry name" value="GLYCOSYLTRANSFERASE"/>
    <property type="match status" value="1"/>
</dbReference>
<evidence type="ECO:0000259" key="1">
    <source>
        <dbReference type="Pfam" id="PF00535"/>
    </source>
</evidence>
<dbReference type="EMBL" id="JACIDV010000001">
    <property type="protein sequence ID" value="MBB3944185.1"/>
    <property type="molecule type" value="Genomic_DNA"/>
</dbReference>
<dbReference type="InterPro" id="IPR029044">
    <property type="entry name" value="Nucleotide-diphossugar_trans"/>
</dbReference>
<organism evidence="2 3">
    <name type="scientific">Rhizobium skierniewicense</name>
    <dbReference type="NCBI Taxonomy" id="984260"/>
    <lineage>
        <taxon>Bacteria</taxon>
        <taxon>Pseudomonadati</taxon>
        <taxon>Pseudomonadota</taxon>
        <taxon>Alphaproteobacteria</taxon>
        <taxon>Hyphomicrobiales</taxon>
        <taxon>Rhizobiaceae</taxon>
        <taxon>Rhizobium/Agrobacterium group</taxon>
        <taxon>Rhizobium</taxon>
    </lineage>
</organism>
<name>A0A7W6C1U6_9HYPH</name>
<dbReference type="InterPro" id="IPR050834">
    <property type="entry name" value="Glycosyltransf_2"/>
</dbReference>
<keyword evidence="2" id="KW-0808">Transferase</keyword>
<dbReference type="AlphaFoldDB" id="A0A7W6C1U6"/>
<gene>
    <name evidence="2" type="ORF">GGQ73_000108</name>
</gene>
<sequence>MKISVIVPTHNKAEYLDLTLSSFLAQTRAPDEIIVVDDGSSDGTGDVIRHYEKKLPIHACVQKCEGRARARNAGLKKATGDIIIFCDDDRIAAPDFIAQHVDALQHDPLAVCVGWKKRALTIWRNFLPMTPNDFETIRTSTGFALPYMLGDKWEPLVSADTVVHDFEAFRKRYVIGDEIDNQPGAQTASAQLMPWMWGTTANLSFRRNQGEPVFFDEAYKGWGVEDVDFCLGLVNQGYHIKFTNDALNYHQIHRLGDVGLRDAKADRMRQANINLNHFCEKHRTLEAHLFRRVQQGMDANDAAEILNHALQDKQGIVAEELRILYAQQTFSSGKSNELRAVSGNYLVSLDTVQDYIWQDEENQLRPVPATQQTDGRLRPATPRATARMQDLPITHKWWTPMLWQADDERFCEYMYAAPLSFQAVPDGMKVGYPRETQVSPDNRTFELPFRHDLTIRSKDKLSDWHFGVEGYSDRTVDVSWSGRDGELHMRAIQGCPSVHFWVQGRSDLEIAFEDDASFEAMPDRNSVIASVDGARYLICYSNCHLQVLDTKLMAVEDVSDGLAIAVHLLPDDGDAALEQFIAQGTRKPVGGAFRWTVDHDQNRVDMHFTMHNEHCLLADNLMQTLMPHQWRRTSDLVSLGRYRSPRGAMTLVNASEFSVTMQKRGVPSLSA</sequence>
<protein>
    <submittedName>
        <fullName evidence="2">Glycosyltransferase involved in cell wall biosynthesis</fullName>
    </submittedName>
</protein>
<feature type="domain" description="Glycosyltransferase 2-like" evidence="1">
    <location>
        <begin position="4"/>
        <end position="129"/>
    </location>
</feature>
<evidence type="ECO:0000313" key="3">
    <source>
        <dbReference type="Proteomes" id="UP000565286"/>
    </source>
</evidence>